<comment type="caution">
    <text evidence="3">The sequence shown here is derived from an EMBL/GenBank/DDBJ whole genome shotgun (WGS) entry which is preliminary data.</text>
</comment>
<organism evidence="3 4">
    <name type="scientific">OM182 bacterium BACL3 MAG-120507-bin80</name>
    <dbReference type="NCBI Taxonomy" id="1655577"/>
    <lineage>
        <taxon>Bacteria</taxon>
        <taxon>Pseudomonadati</taxon>
        <taxon>Pseudomonadota</taxon>
        <taxon>Gammaproteobacteria</taxon>
        <taxon>OMG group</taxon>
        <taxon>OM182 clade</taxon>
    </lineage>
</organism>
<name>A0A0R2SD92_9GAMM</name>
<evidence type="ECO:0000313" key="4">
    <source>
        <dbReference type="Proteomes" id="UP000051934"/>
    </source>
</evidence>
<accession>A0A0R2SD92</accession>
<gene>
    <name evidence="3" type="ORF">ABR69_05130</name>
</gene>
<feature type="domain" description="Flagellar protein FlgJ N-terminal" evidence="2">
    <location>
        <begin position="53"/>
        <end position="99"/>
    </location>
</feature>
<evidence type="ECO:0000313" key="3">
    <source>
        <dbReference type="EMBL" id="KRO71072.1"/>
    </source>
</evidence>
<dbReference type="Proteomes" id="UP000051934">
    <property type="component" value="Unassembled WGS sequence"/>
</dbReference>
<dbReference type="AlphaFoldDB" id="A0A0R2SD92"/>
<protein>
    <recommendedName>
        <fullName evidence="2">Flagellar protein FlgJ N-terminal domain-containing protein</fullName>
    </recommendedName>
</protein>
<evidence type="ECO:0000259" key="2">
    <source>
        <dbReference type="Pfam" id="PF10135"/>
    </source>
</evidence>
<dbReference type="InterPro" id="IPR019301">
    <property type="entry name" value="Flagellar_prot_FlgJ_N"/>
</dbReference>
<evidence type="ECO:0000256" key="1">
    <source>
        <dbReference type="ARBA" id="ARBA00022795"/>
    </source>
</evidence>
<keyword evidence="1" id="KW-1005">Bacterial flagellum biogenesis</keyword>
<dbReference type="EMBL" id="LIBB01000245">
    <property type="protein sequence ID" value="KRO71072.1"/>
    <property type="molecule type" value="Genomic_DNA"/>
</dbReference>
<dbReference type="Pfam" id="PF10135">
    <property type="entry name" value="Rod-binding"/>
    <property type="match status" value="1"/>
</dbReference>
<sequence>MASNSIAAQSTYDFASMAMIKREANGSASQQKSASNKVAAEFEAEFLRLVTSSMQKASEPLKSDLLGSDSLDFFQDMFYSELGHFIAQRKSLGVAEYITDAIPKSNERVEQ</sequence>
<reference evidence="3 4" key="1">
    <citation type="submission" date="2015-10" db="EMBL/GenBank/DDBJ databases">
        <title>Metagenome-Assembled Genomes uncover a global brackish microbiome.</title>
        <authorList>
            <person name="Hugerth L.W."/>
            <person name="Larsson J."/>
            <person name="Alneberg J."/>
            <person name="Lindh M.V."/>
            <person name="Legrand C."/>
            <person name="Pinhassi J."/>
            <person name="Andersson A.F."/>
        </authorList>
    </citation>
    <scope>NUCLEOTIDE SEQUENCE [LARGE SCALE GENOMIC DNA]</scope>
    <source>
        <strain evidence="3">BACL4 MAG-120507-bin80</strain>
    </source>
</reference>
<dbReference type="GO" id="GO:0044781">
    <property type="term" value="P:bacterial-type flagellum organization"/>
    <property type="evidence" value="ECO:0007669"/>
    <property type="project" value="UniProtKB-KW"/>
</dbReference>
<proteinExistence type="predicted"/>